<gene>
    <name evidence="1" type="ORF">A3B31_01610</name>
</gene>
<reference evidence="1 2" key="1">
    <citation type="journal article" date="2016" name="Nat. Commun.">
        <title>Thousands of microbial genomes shed light on interconnected biogeochemical processes in an aquifer system.</title>
        <authorList>
            <person name="Anantharaman K."/>
            <person name="Brown C.T."/>
            <person name="Hug L.A."/>
            <person name="Sharon I."/>
            <person name="Castelle C.J."/>
            <person name="Probst A.J."/>
            <person name="Thomas B.C."/>
            <person name="Singh A."/>
            <person name="Wilkins M.J."/>
            <person name="Karaoz U."/>
            <person name="Brodie E.L."/>
            <person name="Williams K.H."/>
            <person name="Hubbard S.S."/>
            <person name="Banfield J.F."/>
        </authorList>
    </citation>
    <scope>NUCLEOTIDE SEQUENCE [LARGE SCALE GENOMIC DNA]</scope>
</reference>
<protein>
    <submittedName>
        <fullName evidence="1">Uncharacterized protein</fullName>
    </submittedName>
</protein>
<dbReference type="AlphaFoldDB" id="A0A1G2BUU9"/>
<sequence length="481" mass="53803">MQNSAANWQTYRNEEHGFEMLHPPTYRIESESADSILFVAFPQSFELHILKKADIAAEIRNLDYPIKSVEEIVVGGQSGKFVVEDTADCDDCAYRKTAFIQYGFNVIELSGNASETNIRKILSTFKFIEPVDTSTWQTYRNEQYGFEVKYPPSLMPSGWSGQTYLIKKEASDAERMDYSDQLVEIRVDKASYRFDKYSNTTDGSIVEGFGDLKIRNYTIDGYKAVEYGYDEALREKEIEEQRKALESGASVGIIYFPKGLIINKDGTIIEISTGSYFGDFSDTFDQILSTFKFIPPTSEVPQAVFTSPEECEIATGKQCSFVMCDYVPPGKTFDEVCGKDFQPGWAPRSAPSETTNLSSPMLRIVWSGGLCPSNDGGGQECTSKFLLRSDGSYISGQNQGMVSNEDMNRLRLLIEGADFASIKSKKLIGTCARSYDGSSPTYTFYINGREEIIDSCDIEIDASSPLFSEINRITGSIFNQL</sequence>
<organism evidence="1 2">
    <name type="scientific">Candidatus Komeilibacteria bacterium RIFCSPLOWO2_01_FULL_53_11</name>
    <dbReference type="NCBI Taxonomy" id="1798552"/>
    <lineage>
        <taxon>Bacteria</taxon>
        <taxon>Candidatus Komeiliibacteriota</taxon>
    </lineage>
</organism>
<accession>A0A1G2BUU9</accession>
<evidence type="ECO:0000313" key="2">
    <source>
        <dbReference type="Proteomes" id="UP000177349"/>
    </source>
</evidence>
<comment type="caution">
    <text evidence="1">The sequence shown here is derived from an EMBL/GenBank/DDBJ whole genome shotgun (WGS) entry which is preliminary data.</text>
</comment>
<dbReference type="EMBL" id="MHKN01000012">
    <property type="protein sequence ID" value="OGY92706.1"/>
    <property type="molecule type" value="Genomic_DNA"/>
</dbReference>
<proteinExistence type="predicted"/>
<name>A0A1G2BUU9_9BACT</name>
<evidence type="ECO:0000313" key="1">
    <source>
        <dbReference type="EMBL" id="OGY92706.1"/>
    </source>
</evidence>
<dbReference type="Proteomes" id="UP000177349">
    <property type="component" value="Unassembled WGS sequence"/>
</dbReference>